<organism evidence="1 2">
    <name type="scientific">Aspergillus flavus (strain ATCC 200026 / FGSC A1120 / IAM 13836 / NRRL 3357 / JCM 12722 / SRRC 167)</name>
    <dbReference type="NCBI Taxonomy" id="332952"/>
    <lineage>
        <taxon>Eukaryota</taxon>
        <taxon>Fungi</taxon>
        <taxon>Dikarya</taxon>
        <taxon>Ascomycota</taxon>
        <taxon>Pezizomycotina</taxon>
        <taxon>Eurotiomycetes</taxon>
        <taxon>Eurotiomycetidae</taxon>
        <taxon>Eurotiales</taxon>
        <taxon>Aspergillaceae</taxon>
        <taxon>Aspergillus</taxon>
        <taxon>Aspergillus subgen. Circumdati</taxon>
    </lineage>
</organism>
<accession>A0A7U2QXH3</accession>
<evidence type="ECO:0000313" key="1">
    <source>
        <dbReference type="EMBL" id="QRD86455.1"/>
    </source>
</evidence>
<proteinExistence type="predicted"/>
<reference evidence="2" key="1">
    <citation type="journal article" date="2021" name="G3 (Bethesda)">
        <title>Chromosome assembled and annotated genome sequence of Aspergillus flavus NRRL 3357.</title>
        <authorList>
            <person name="Skerker J.M."/>
            <person name="Pianalto K.M."/>
            <person name="Mondo S.J."/>
            <person name="Yang K."/>
            <person name="Arkin A.P."/>
            <person name="Keller N.P."/>
            <person name="Grigoriev I.V."/>
            <person name="Louise Glass N.L."/>
        </authorList>
    </citation>
    <scope>NUCLEOTIDE SEQUENCE [LARGE SCALE GENOMIC DNA]</scope>
    <source>
        <strain evidence="2">ATCC 200026 / FGSC A1120 / IAM 13836 / NRRL 3357 / JCM 12722 / SRRC 167</strain>
    </source>
</reference>
<evidence type="ECO:0000313" key="2">
    <source>
        <dbReference type="Proteomes" id="UP000596276"/>
    </source>
</evidence>
<name>A0A7U2QXH3_ASPFN</name>
<dbReference type="Proteomes" id="UP000596276">
    <property type="component" value="Chromosome 3"/>
</dbReference>
<sequence length="82" mass="9131">MIMAKEGGEGASIRDDFGRDDPSVWYPTRDGARFPVLLVPYTVFPFPFSLTHILPSSVAMTSGSNWWTTPLEFPLNLAGIER</sequence>
<keyword evidence="2" id="KW-1185">Reference proteome</keyword>
<gene>
    <name evidence="1" type="ORF">F9C07_7302</name>
</gene>
<protein>
    <submittedName>
        <fullName evidence="1">Uncharacterized protein</fullName>
    </submittedName>
</protein>
<dbReference type="VEuPathDB" id="FungiDB:F9C07_7302"/>
<dbReference type="EMBL" id="CP044620">
    <property type="protein sequence ID" value="QRD86455.1"/>
    <property type="molecule type" value="Genomic_DNA"/>
</dbReference>
<dbReference type="AlphaFoldDB" id="A0A7U2QXH3"/>